<evidence type="ECO:0000313" key="1">
    <source>
        <dbReference type="EMBL" id="GAA4790940.1"/>
    </source>
</evidence>
<evidence type="ECO:0000313" key="2">
    <source>
        <dbReference type="Proteomes" id="UP001501411"/>
    </source>
</evidence>
<reference evidence="2" key="1">
    <citation type="journal article" date="2019" name="Int. J. Syst. Evol. Microbiol.">
        <title>The Global Catalogue of Microorganisms (GCM) 10K type strain sequencing project: providing services to taxonomists for standard genome sequencing and annotation.</title>
        <authorList>
            <consortium name="The Broad Institute Genomics Platform"/>
            <consortium name="The Broad Institute Genome Sequencing Center for Infectious Disease"/>
            <person name="Wu L."/>
            <person name="Ma J."/>
        </authorList>
    </citation>
    <scope>NUCLEOTIDE SEQUENCE [LARGE SCALE GENOMIC DNA]</scope>
    <source>
        <strain evidence="2">JCM 18200</strain>
    </source>
</reference>
<keyword evidence="2" id="KW-1185">Reference proteome</keyword>
<accession>A0ABP9B6I3</accession>
<protein>
    <submittedName>
        <fullName evidence="1">Uncharacterized protein</fullName>
    </submittedName>
</protein>
<comment type="caution">
    <text evidence="1">The sequence shown here is derived from an EMBL/GenBank/DDBJ whole genome shotgun (WGS) entry which is preliminary data.</text>
</comment>
<gene>
    <name evidence="1" type="ORF">GCM10023231_18570</name>
</gene>
<sequence>MSIKNPTVSGTHEVKFGNNIVWLDYVDSYTYSETVFNVKRGGMMCIRVSFGTLLNKKDSSLLRW</sequence>
<dbReference type="EMBL" id="BAABIQ010000028">
    <property type="protein sequence ID" value="GAA4790940.1"/>
    <property type="molecule type" value="Genomic_DNA"/>
</dbReference>
<proteinExistence type="predicted"/>
<name>A0ABP9B6I3_9SPHI</name>
<dbReference type="Proteomes" id="UP001501411">
    <property type="component" value="Unassembled WGS sequence"/>
</dbReference>
<organism evidence="1 2">
    <name type="scientific">Olivibacter ginsenosidimutans</name>
    <dbReference type="NCBI Taxonomy" id="1176537"/>
    <lineage>
        <taxon>Bacteria</taxon>
        <taxon>Pseudomonadati</taxon>
        <taxon>Bacteroidota</taxon>
        <taxon>Sphingobacteriia</taxon>
        <taxon>Sphingobacteriales</taxon>
        <taxon>Sphingobacteriaceae</taxon>
        <taxon>Olivibacter</taxon>
    </lineage>
</organism>